<evidence type="ECO:0000313" key="6">
    <source>
        <dbReference type="Proteomes" id="UP001185755"/>
    </source>
</evidence>
<dbReference type="InterPro" id="IPR001242">
    <property type="entry name" value="Condensation_dom"/>
</dbReference>
<feature type="domain" description="Carrier" evidence="4">
    <location>
        <begin position="4188"/>
        <end position="4263"/>
    </location>
</feature>
<dbReference type="InterPro" id="IPR020845">
    <property type="entry name" value="AMP-binding_CS"/>
</dbReference>
<dbReference type="NCBIfam" id="NF003417">
    <property type="entry name" value="PRK04813.1"/>
    <property type="match status" value="6"/>
</dbReference>
<dbReference type="Proteomes" id="UP001185755">
    <property type="component" value="Unassembled WGS sequence"/>
</dbReference>
<dbReference type="SMART" id="SM00823">
    <property type="entry name" value="PKS_PP"/>
    <property type="match status" value="6"/>
</dbReference>
<dbReference type="Pfam" id="PF00550">
    <property type="entry name" value="PP-binding"/>
    <property type="match status" value="6"/>
</dbReference>
<protein>
    <submittedName>
        <fullName evidence="5">Non-ribosomal peptide synthase/polyketide synthase</fullName>
    </submittedName>
</protein>
<keyword evidence="3" id="KW-0597">Phosphoprotein</keyword>
<dbReference type="PROSITE" id="PS50075">
    <property type="entry name" value="CARRIER"/>
    <property type="match status" value="6"/>
</dbReference>
<dbReference type="CDD" id="cd19540">
    <property type="entry name" value="LCL_NRPS-like"/>
    <property type="match status" value="6"/>
</dbReference>
<dbReference type="Gene3D" id="3.40.50.980">
    <property type="match status" value="8"/>
</dbReference>
<dbReference type="InterPro" id="IPR042099">
    <property type="entry name" value="ANL_N_sf"/>
</dbReference>
<keyword evidence="2" id="KW-0596">Phosphopantetheine</keyword>
<dbReference type="InterPro" id="IPR020806">
    <property type="entry name" value="PKS_PP-bd"/>
</dbReference>
<feature type="domain" description="Carrier" evidence="4">
    <location>
        <begin position="2056"/>
        <end position="2131"/>
    </location>
</feature>
<gene>
    <name evidence="5" type="ORF">R3P96_19130</name>
</gene>
<dbReference type="EMBL" id="JAWLJX010000006">
    <property type="protein sequence ID" value="MDV6263455.1"/>
    <property type="molecule type" value="Genomic_DNA"/>
</dbReference>
<dbReference type="Gene3D" id="3.30.559.10">
    <property type="entry name" value="Chloramphenicol acetyltransferase-like domain"/>
    <property type="match status" value="7"/>
</dbReference>
<dbReference type="InterPro" id="IPR023213">
    <property type="entry name" value="CAT-like_dom_sf"/>
</dbReference>
<dbReference type="NCBIfam" id="TIGR01733">
    <property type="entry name" value="AA-adenyl-dom"/>
    <property type="match status" value="6"/>
</dbReference>
<keyword evidence="6" id="KW-1185">Reference proteome</keyword>
<evidence type="ECO:0000256" key="2">
    <source>
        <dbReference type="ARBA" id="ARBA00022450"/>
    </source>
</evidence>
<dbReference type="PROSITE" id="PS00455">
    <property type="entry name" value="AMP_BINDING"/>
    <property type="match status" value="6"/>
</dbReference>
<dbReference type="Gene3D" id="2.30.38.10">
    <property type="entry name" value="Luciferase, Domain 3"/>
    <property type="match status" value="4"/>
</dbReference>
<proteinExistence type="predicted"/>
<comment type="caution">
    <text evidence="5">The sequence shown here is derived from an EMBL/GenBank/DDBJ whole genome shotgun (WGS) entry which is preliminary data.</text>
</comment>
<dbReference type="Pfam" id="PF00501">
    <property type="entry name" value="AMP-binding"/>
    <property type="match status" value="6"/>
</dbReference>
<dbReference type="Gene3D" id="3.30.559.30">
    <property type="entry name" value="Nonribosomal peptide synthetase, condensation domain"/>
    <property type="match status" value="7"/>
</dbReference>
<dbReference type="RefSeq" id="WP_317565597.1">
    <property type="nucleotide sequence ID" value="NZ_JAWLJX010000006.1"/>
</dbReference>
<sequence>MEGAGHDDGVGSPEHSSFPLSPAQLGMWFAQHVDPAVPANIAQYIELHGDLDVELLRRASSQAALELQSGFVRIVEIDAEPRQIVDPTLDDSLKYLDLRGEADPRAAALAWMHGDYSAPIDILRDRLIAATVLRLEDDVWFWYERVHHVVLDGFGAVTFMNRAAELYTATVDGTEPSKNLASDLTKVYDIDVAYRDSTRFEADREYWASRIDGIDGVTTLAGHTAAPAAKSQIDSTALSPETMERLEALRSETDTTMATIVIAGFAAYLAQMTGREDVVLSLPVTARTTAVLRRSGGMVSNVVPLRLDVSGDTTVETLLARVNAEVSGALRHQRYRHEDIRRDAGAASGQASFFGPWVNIMLFFGEVRLGSMVGGINILSTGLIEDFGLNLYTSVAGSTTHIDFESNPNLYGPDQAGRNHERFVEFFARFVASGPKDAVWDLALTDGVELEQVVAEWNATEHETEPRTLLSAFEAASAANPDATALVYEGEALTYGDLSARVNVLARHLIDMGVGPETLVGLSIRRSFDLVVGMYAVVAAGGAWVPIDPDHPAERTAYILDSAQPRCVLISSSDDVALPEGTETVAVDLLDYTSRSAAPIRDTERTAPLRLSNTAYVIYTSGSTGRPKGVAVEHRAIHNQMEWMLAEYPMDALDVYLQKTATTFDVSLWGFFLPLRVGATMVLATPDGHRDSVYVANKIAEHRVTVTDFVPSMLTVFVANAPVNTCSSLRHVFVIGEALPVETAASFRAMCRAGLHNLYGPTEAAVSVTYYPSGPQDSRTVPIGVPEWNTKAFVLDSRLRPTPIGESGELYLAGVQLARGYVGRPDLSSDRFVANPFGIGGDRMYRTGDLVRWRSDGVLDYIGRTDFQVKFRGQRIELGEIETVLLSHESISQAVTLVAQTVTGDQLVAYVVAAPGRSIESAAAIEFAGHALPSYMVPAAVVVLDSLPLNTSGKLDRKALPEPVFSSAKKYRAPKSRADYVVAGIYEDLLGASKVGLDEDFFELGGNSLIATQLVTRVGSALGVRLGVRELFEAPTVGALAARAESAARLGADVPVLEAKERPERIPLSPAQQRMWFLNRFDPTTAVYNLPFSVHLTGPLDVVALSAAFADVVDRHETLRTVYPEVDGSPEQVVLEAARTPATIQPVRIERRDLGGRLHELVGKGFDVTVDTPFRIALFEISPTEHELAMVLHHIAADGASFGPLARDVLVAYASRINGRAPEWTPLEVQYADYALWQRAVLGPETDPLSMASREIAYWSATLEDLPDQLALPSSRPRPAVSSNAGSKLRVDVPAELHASLAQLARANNASLFMVMQAAYALLLARLSGTTDIAIGAPVAGRGEPALDDLVGMFVNTLVLRTDVDPALTFEELLERVRDTDLSAFAHADVPFERLVEVLNPVRSTSRHPLFQVAISLESAMSRELTVGGLRAVAAEFDVPIAKFDVQLWLTEHLDAGVPAGIDAVFEYATDLFDAELVESFARRFLDILDAVTIDPTVPVGDVDIVDAAEYECVASRWNASGVDVSREVTLVDLLGAAASENPDAVAVRFDGTSMTYAEFDARTNRLARVLISSGVGPESLVAVALPRSAELIVALVAVVKAGGGYLPVDPSYPLDRVEYMLDDARPTTVLYSGADRVELPVDVESRTGATLLDMDTLDLASMSGAVVTDDDRTRPLRPDNVAYVIYTSGSTGRPKGVLIPHRNVVRLLANTDSVYGFGADDVWTMFHSYAFDFSVWELWGPLLNGGTLVVVDYFTSRSPEAFHRLLVDERVTVLNQTPSAFYQLSEADRVAVTDGGELSLRYVIFGGEALEQRRLTGWFERHGDTAPRLINMYGITETTVHVSYRQLGSASVGTSASVVGKPIAGLRVFVLDTRLHPVPVGVPGEMYVGGGQLARGYLGRRALTSTRFVANPFASGSEDGSLLYRTGDLAQWNAGGELEYLGRSDDQVKVRGFRIELGEVEAAVTAQPTVTQAAVVVREDSPGAARLVAYVVSAAVEGRPIVDIEDLRAGIGAALPEYMVPSAFVVLDAIPLTVNGKLDRRALPAPVFEVREFRAPTTPIEEIVADVFADVLGVERVGLDDDFFELGGNSLIATQVVSRLGVALDATVPVRMLFEASTVALLAVRVEQAAGEGGRTALVATVRPERIPLSLAQQRMWFLNRFDVDSAAYNIPFALKLTGDLDVAALQVAIMDVIDRHESLRTVYPDTAHGPQQSILDAAQTVPNLMPIPTSAADIQRQVFALASTTFDVTVNVPIQARLFEIGPREHVIAMVVHHISADGWSMGPLARDIMIAYASRTAWENPAWMPLEVQYADYSLWQRSVLGSEDDPQSLISGQVDYWAQMLAGLPDQLDLPTDRPRPNRQSYQGSSIRFEVPAEVHRGLSVLAHTHNSSLFMVVHAALAVLLARLSGTEDIAIGTPVAGRGDAALDDVVGMFVNTLVLRTDIEAGRTFSEQIGRAREVALGAFGHADLPFERLVEVLNPSRSQARHPLFQVMLSFENLTRTHVDLPGLSVDSVALDAEVAKFDLQLTVTESIGVDGRGQGMAAELTYATDLFDAETVRGFADRFVRMLTAVVADPSVSVGDIDLLDDGERARVVTAWNHTEHDVPKQITLVDLFDRQVAQTPDAPALVFEGERLTYAEFAARANRLARHLVSIGVEPDSLVGLAVGRSLDLFVGMYAIVKAGAGYVPIDPKQPADRNEYIVATAAPIRVLSITRDHVDFAGVETIDIDTLDVSTLSSAPLTDADRLAPLRPSNTAYVIFTSGSTGRPKGVAVSHGAIVNRLLWMQHEYELNADDVVLQKTPSTFDVSVWEFFWALQNGASVAIAVPDGHRDAMYLLDVIAREHVSVVHFVPSMMSVFVPEVERRRTSGASLRLVFASGEALAPTTARALRRAIGGVALHNLYGPTEAAVDVTYHAVTDEDSDVMPIGAPVWNTAVYVLDSRLNPTPVGVAGELYLAGTQLARGYVGRPDLTADRFVAHPFATGGARLYRTGDVVRWNRHGELEYVGRSDFQVKLRGLRIELGEIESALLAQRSISQAVVVVRREQLVGYVVPSGASVDTGAVLAALRARLAEYMVPSTLIVLAEFPLGASGKLDRKTLPDPAFEVTEYREPTNDIERVVADVFAQVLGIERVGLDDDFFDLGGNSLIATQLVSRLGVALDTRIAVRELFDTSTVADLAARLGTLVATGSRPPLVPQERPEHIPLSLAQQRMWFLNKFDVESAANNIPIAVRLSGLLDRRAMQIAVSDVVARHESLRTVFPETDGTAHQVIVDAQSATPDLTPVDIAAHDVANAMRELATTGFDLSKDLPFRTRLFEVSPTEHLLVFVVHHIAADGFSLGPLTRDVMNAYAARSMNQEPFWSPLPVDYADYSLWQREVLGSESDPTSIVSQQIDYWTTALAGLPDQLDVPSDRPRPAVASNSGALVRFSIDEDLHRGLIDAARAENASLFMVVHTSLAVLLSRLSGEADIAIGTPVAGRGEAALDDLIGMFVNTLVLRTEIDTARRFDQVLADTRETDLSALAHLDVPFERLVEILNPARSTARHPLVQVVLAFQNLGQKDLELPGLSVSTVDFETVVSLFDLQFTFVEKIGPAGAPQGMVVDVTYATDLFDEDTVLVLCERLVTVLGSVAKNPAAVVGEIELLDDNERRRVLREWNDTEHPVDRSQTLVSLLSAQVEKTPDATALVFEGESLTYAEFSSRVNRLARVLITRGVGPETSAAVAARRSIELLVAIHAIVTAGGAYVPIDPDQPAERTGHILDTAAPVCILTTGRDGFSFGSDVPVLDIAENSAEGLDVSDAPIRDADRRAPLLPSNAAYVIFTSGSTGTPKGVAVTHLSIVNRLSWMREHFPLTADDVMLQKTPVTFDVSVPELFFPLQIGATLVIAKPDGHRDPTYLVDLIVERSITAAHFVPALLEVFVGEDGVSRAESLRMVFASGEALSAGVGARLRAVLPNTTLHNLYGPTEAAVEVTSYDVTEADLDVVPIGAPVWNTHTYVLDSRLRPVAPGVAGELYLAGVQLARGYLDRSDLTADRFVADPYGERGDRMYRTGDLVRWRGENRPATAGSGGVLEYLGRTDFQVKLRGLRIELGEIETVLRRHPGVGSAVVLVHSSEVTGDQLVAYVVPTPGSTLDPAELTETAAGSLISYMVPAAFVVLDSLPLTPSGKLDRRSLPDPEIVQREFRAPGTATEIVVSEVFREILGVDRVGADDEFFALGGNSLVATRVASRIGVALDTTVSVRAIFEATTVSALAARLDEQSGSGGRKSLVRSELPETVPLSLAQRRMWFLNQFDVDAATNNLPVAIELTGTLDVDALAAAVADVVERHESLRTVYPEADGTASQVIVDAAQVVPELHARSVTEAEVVGTLTDLFMSGFDVATAPPLRAALLRVEQDRHVLAFVTHHIAADGYSMGPLTRDLMIAYGARSSGVAPNWEPLPVRYVDYTLWQLAELGSEDDPRSPISTQIRHWSHTLSGLPDEITFPGDRPRPDTASYRGGNVVLTVGAATRASLVDLARDHQSSLFMVLHTALAVLLARLSGERDIAIGTPVAGRGDAALDDVIGMFVNTLVLRTDVALDLSFVAALEHVREADLSAFGHADVPFERLVEALDPARSAARHPLIQVMLTVQNMEQTELELPGLHVRGLDLDIVTAKFDLQFTFTDNADGSTRLDVTYARDLYDEDTARSFGTRLLRILDTVAENYGDPVGNIELMDTAERDHVLALARTAPAVADTPETLVDLFAARVADAPESIAVVFGDRSSTYRQIDEASNALARRLSAVGVGPESLVAVVLPRSADLVVGLLAVLKAGGGYVPIDPSYPADRIEFVLTDSRPAAMLTWSGVEVDLPTTLPRVEIDSSNDAVDTAPLEPTELRSPRSDAHVAYVIYTSGSTGKPKGVVIPHRNVVRLLANTQGEFDFGPEDVWTLFHSFAFDFSVWELWGPLTTGGTVVVVDYYTSRSPEALRELLVSERVTVLNQTPSAFYQLDEADRTSATTADYALRFVIFGGEALELRRLSGWFARHGDSRPRLVNMYGITETTVHVSHRELDVTSAASASGSLVGRAISGLSVYVLDSRLGVLPVGVPGEMYVSGGQVARGYLGRAGLSASRFVADPFAADGSVLYRTGDVARWSASGELEFVGRADDQVKIRGFRIELGEVESAVAAAAAVGQAAVIAREDTPGSARLVAYVVPAAGAVVDVDTLRSSVAENLPDYMVPSAFVVLDTIPLTVNGKLDRRALPAPAAQLRQFRSPSTPIEEIVAGVFAGVLGVDRVGLDDDFFELGGNSLVATQVVSRIGAALGRNVPVRMLFEASTVESLAHRVERSSGPERPALVARPRPDFVPLSLAQQRMWFLNRFDNSSTAYNIPFAMRLSGSLDVDALGQAVLDVIERHETLRSVYPDSPDGPHQVIVPMSEARTALTVVDTDAESVATRVGELLATTFDVTASIPLKAVLFRVSDTEFVLGMVIHHISADGLSTVPLSTDVMTAYAARSRRSDPQWSPLTVQYADYALWQREVLGNDGDADSIAAQQIRYWTDALADLPDQLDLPLDHPRPAEQTFRGSRIDFYIDAEIRAALVTLARTHNATVFMAVHAAFATLLARISGSQDIVVGTPIAGRGEAEIENLVGMFVNTLVLRLDARADASFEDLLVAARETDLQAFAHADIPFERLVEVVNPTRSTARHPLFQVGFSFQNFVRRSFELDGLDISALDTDSTTSQFDLHLIVTDTPGSSDPQSGEHGGFGAMLTYATDLFDERTARTLVDRFQQLLGAIVASPATAIGDLDLLLGDERETIVSHWNDTQRTISESTLTDLFAASAARDRSAVALIHDEGTLTYGEFSDRVARLARHLISIGVGPEVRVGLAIRRSVDLLVGMYAISAAGGAYVPLDPDQPFERNAFVLETAAPLCVLVAGVGAAEDDIASVATAVDITQLDLSGYSAEPVTPHERSSVLRPENTAYVIFTSGSTGRPKGVAVSHGAIVNQLEWMREEYGLGSEDASLLKTTATFDLSVWEFWSQPTSGGRVVIAAPDGHRDPDYLLAAIREHEVTTLHLVPSMLSMLTTVAGGALGSSLRRVLAIGEALPAALAQQFRRQDIAALYNLYGPTETAVSVTAHPVTDADTAVVPIGVPEANTAVHVLDSRLHPVPAGITGELYLAGDQLARGYFGREDLTAERFVANPFSVDGGRMYRTGDLVRWRVSHTDGAPAAAHLEYIERADFQVKIRGFRIELGEIESALRALATVAETAVVVHSGESMGDQLVAYVVGRVGVVLDVGVVETELARAVPSYMVPAAFVVLDALPLNANGKLDRKALPAPQFDVAEFRAPVTPIEEVVATTVAELLGLDRVGLDDDFFALGGNSLIATQLVSRLGQALDAQVPVRAVFAASTVVGLAAHIAPLVGGGARRELTVRERPEMLPLSIAQERMWTINRIDPGSSAYNIPVAVRLTGELDIDSLRGAFDDVLGRHEVLRTAYPDSVDGPVQKIGAVAEVGVDLTPEQVTPEAVISRLTEILSAGFDVTKTAPVRAALLQVGDGEYVLAVVAHHIAADGFSMGPLIRDVMVAYTARVAGEMPAWTPLEVQYADFALWQRDVLGSESDPDSPLAKQLAYWTTELAGAPEQLALPLDRPRPPRPTMQGASYGFTFGTDIASAIEKIAREHAATTFMVVHSAFAVLLGRLSNSSDISIGTPTAGRGEKQLDDLVGMFVNTLVLRTQIDPNGTFLDLVQQAKDKDLAAFGHADVPFERLVDALGRERSSAYTPLFQAMLTFQNHVTGTFELPGLQVQALPAGEDQAKFDLQLTAVETFDDAGALQDIEATFTYATSILDESSVATFADRLLRILNAVVSDPHVVLRSIDILSDEEKAEFAPRAKPKTTDDLPELIARAAAVAPDAVAVEHESTAVDFAALHTRLAQMSATMGSAMKPQALVTVTLSALVPGILPALGAEGLATTLASLIERAESVIASS</sequence>
<dbReference type="Gene3D" id="1.10.1200.10">
    <property type="entry name" value="ACP-like"/>
    <property type="match status" value="6"/>
</dbReference>
<dbReference type="InterPro" id="IPR000873">
    <property type="entry name" value="AMP-dep_synth/lig_dom"/>
</dbReference>
<dbReference type="CDD" id="cd17643">
    <property type="entry name" value="A_NRPS_Cytc1-like"/>
    <property type="match status" value="2"/>
</dbReference>
<organism evidence="5 6">
    <name type="scientific">Rhodococcoides yunnanense</name>
    <dbReference type="NCBI Taxonomy" id="278209"/>
    <lineage>
        <taxon>Bacteria</taxon>
        <taxon>Bacillati</taxon>
        <taxon>Actinomycetota</taxon>
        <taxon>Actinomycetes</taxon>
        <taxon>Mycobacteriales</taxon>
        <taxon>Nocardiaceae</taxon>
        <taxon>Rhodococcoides</taxon>
    </lineage>
</organism>
<dbReference type="CDD" id="cd17646">
    <property type="entry name" value="A_NRPS_AB3403-like"/>
    <property type="match status" value="3"/>
</dbReference>
<dbReference type="Gene3D" id="3.30.300.30">
    <property type="match status" value="6"/>
</dbReference>
<dbReference type="InterPro" id="IPR025110">
    <property type="entry name" value="AMP-bd_C"/>
</dbReference>
<feature type="domain" description="Carrier" evidence="4">
    <location>
        <begin position="973"/>
        <end position="1048"/>
    </location>
</feature>
<dbReference type="Pfam" id="PF13193">
    <property type="entry name" value="AMP-binding_C"/>
    <property type="match status" value="6"/>
</dbReference>
<dbReference type="InterPro" id="IPR045851">
    <property type="entry name" value="AMP-bd_C_sf"/>
</dbReference>
<reference evidence="5 6" key="1">
    <citation type="submission" date="2023-10" db="EMBL/GenBank/DDBJ databases">
        <title>Development of a sustainable strategy for remediation of hydrocarbon-contaminated territories based on the waste exchange concept.</title>
        <authorList>
            <person name="Krivoruchko A."/>
        </authorList>
    </citation>
    <scope>NUCLEOTIDE SEQUENCE [LARGE SCALE GENOMIC DNA]</scope>
    <source>
        <strain evidence="5 6">IEGM 1323</strain>
    </source>
</reference>
<accession>A0ABU4BGX3</accession>
<evidence type="ECO:0000256" key="1">
    <source>
        <dbReference type="ARBA" id="ARBA00001957"/>
    </source>
</evidence>
<evidence type="ECO:0000259" key="4">
    <source>
        <dbReference type="PROSITE" id="PS50075"/>
    </source>
</evidence>
<dbReference type="InterPro" id="IPR006162">
    <property type="entry name" value="Ppantetheine_attach_site"/>
</dbReference>
<name>A0ABU4BGX3_9NOCA</name>
<feature type="domain" description="Carrier" evidence="4">
    <location>
        <begin position="3114"/>
        <end position="3189"/>
    </location>
</feature>
<dbReference type="Gene3D" id="3.40.50.12780">
    <property type="entry name" value="N-terminal domain of ligase-like"/>
    <property type="match status" value="2"/>
</dbReference>
<dbReference type="InterPro" id="IPR010071">
    <property type="entry name" value="AA_adenyl_dom"/>
</dbReference>
<evidence type="ECO:0000313" key="5">
    <source>
        <dbReference type="EMBL" id="MDV6263455.1"/>
    </source>
</evidence>
<dbReference type="SUPFAM" id="SSF56801">
    <property type="entry name" value="Acetyl-CoA synthetase-like"/>
    <property type="match status" value="6"/>
</dbReference>
<feature type="domain" description="Carrier" evidence="4">
    <location>
        <begin position="6327"/>
        <end position="6402"/>
    </location>
</feature>
<feature type="domain" description="Carrier" evidence="4">
    <location>
        <begin position="5253"/>
        <end position="5328"/>
    </location>
</feature>
<dbReference type="Pfam" id="PF00668">
    <property type="entry name" value="Condensation"/>
    <property type="match status" value="7"/>
</dbReference>
<dbReference type="NCBIfam" id="NF004282">
    <property type="entry name" value="PRK05691.1"/>
    <property type="match status" value="7"/>
</dbReference>
<dbReference type="SUPFAM" id="SSF47336">
    <property type="entry name" value="ACP-like"/>
    <property type="match status" value="6"/>
</dbReference>
<dbReference type="InterPro" id="IPR036736">
    <property type="entry name" value="ACP-like_sf"/>
</dbReference>
<dbReference type="SUPFAM" id="SSF52777">
    <property type="entry name" value="CoA-dependent acyltransferases"/>
    <property type="match status" value="14"/>
</dbReference>
<dbReference type="PANTHER" id="PTHR45527:SF14">
    <property type="entry name" value="PLIPASTATIN SYNTHASE SUBUNIT B"/>
    <property type="match status" value="1"/>
</dbReference>
<dbReference type="InterPro" id="IPR009081">
    <property type="entry name" value="PP-bd_ACP"/>
</dbReference>
<evidence type="ECO:0000256" key="3">
    <source>
        <dbReference type="ARBA" id="ARBA00022553"/>
    </source>
</evidence>
<dbReference type="PROSITE" id="PS00012">
    <property type="entry name" value="PHOSPHOPANTETHEINE"/>
    <property type="match status" value="6"/>
</dbReference>
<comment type="cofactor">
    <cofactor evidence="1">
        <name>pantetheine 4'-phosphate</name>
        <dbReference type="ChEBI" id="CHEBI:47942"/>
    </cofactor>
</comment>
<dbReference type="PANTHER" id="PTHR45527">
    <property type="entry name" value="NONRIBOSOMAL PEPTIDE SYNTHETASE"/>
    <property type="match status" value="1"/>
</dbReference>